<evidence type="ECO:0000256" key="1">
    <source>
        <dbReference type="SAM" id="Phobius"/>
    </source>
</evidence>
<dbReference type="Proteomes" id="UP001260072">
    <property type="component" value="Unassembled WGS sequence"/>
</dbReference>
<feature type="transmembrane region" description="Helical" evidence="1">
    <location>
        <begin position="21"/>
        <end position="44"/>
    </location>
</feature>
<protein>
    <submittedName>
        <fullName evidence="3">DUF1206 domain-containing protein</fullName>
    </submittedName>
</protein>
<feature type="domain" description="DUF1206" evidence="2">
    <location>
        <begin position="105"/>
        <end position="174"/>
    </location>
</feature>
<keyword evidence="1" id="KW-0812">Transmembrane</keyword>
<comment type="caution">
    <text evidence="3">The sequence shown here is derived from an EMBL/GenBank/DDBJ whole genome shotgun (WGS) entry which is preliminary data.</text>
</comment>
<keyword evidence="1" id="KW-0472">Membrane</keyword>
<feature type="domain" description="DUF1206" evidence="2">
    <location>
        <begin position="25"/>
        <end position="90"/>
    </location>
</feature>
<proteinExistence type="predicted"/>
<feature type="transmembrane region" description="Helical" evidence="1">
    <location>
        <begin position="64"/>
        <end position="87"/>
    </location>
</feature>
<dbReference type="InterPro" id="IPR009597">
    <property type="entry name" value="DUF1206"/>
</dbReference>
<dbReference type="Pfam" id="PF06724">
    <property type="entry name" value="DUF1206"/>
    <property type="match status" value="3"/>
</dbReference>
<name>A0ABU1FN54_9MICO</name>
<dbReference type="RefSeq" id="WP_310521507.1">
    <property type="nucleotide sequence ID" value="NZ_BAABBS010000003.1"/>
</dbReference>
<sequence length="269" mass="27773">MTSTTGKSAASAAQNSRILEILARIGYVVLGIVHIVIGAIAISVAQGAGGEADQGGAMQQVASWPFGMVLLWVIALGLFGLGVWQIAEAFLVHEADTKKKWGYRIKYAGTAIAYLSIGVTALVYALGGRSNSDQSSQTLSAQLLATPGGVFLLVLVGLVIAGVGVAFVYRGATRQFEKRMMLPGSGTARKGIIAFGMVGYIAKGIAVAIVGVLFVVAAVTADPEAAGGLDSALKSLAGLPFGVFILWLVGAGLVLYGIFCFARARYAKM</sequence>
<keyword evidence="4" id="KW-1185">Reference proteome</keyword>
<feature type="transmembrane region" description="Helical" evidence="1">
    <location>
        <begin position="192"/>
        <end position="219"/>
    </location>
</feature>
<evidence type="ECO:0000313" key="3">
    <source>
        <dbReference type="EMBL" id="MDR5693192.1"/>
    </source>
</evidence>
<evidence type="ECO:0000259" key="2">
    <source>
        <dbReference type="Pfam" id="PF06724"/>
    </source>
</evidence>
<keyword evidence="1" id="KW-1133">Transmembrane helix</keyword>
<evidence type="ECO:0000313" key="4">
    <source>
        <dbReference type="Proteomes" id="UP001260072"/>
    </source>
</evidence>
<gene>
    <name evidence="3" type="ORF">RH861_14045</name>
</gene>
<feature type="domain" description="DUF1206" evidence="2">
    <location>
        <begin position="198"/>
        <end position="266"/>
    </location>
</feature>
<feature type="transmembrane region" description="Helical" evidence="1">
    <location>
        <begin position="239"/>
        <end position="262"/>
    </location>
</feature>
<organism evidence="3 4">
    <name type="scientific">Agromyces indicus</name>
    <dbReference type="NCBI Taxonomy" id="758919"/>
    <lineage>
        <taxon>Bacteria</taxon>
        <taxon>Bacillati</taxon>
        <taxon>Actinomycetota</taxon>
        <taxon>Actinomycetes</taxon>
        <taxon>Micrococcales</taxon>
        <taxon>Microbacteriaceae</taxon>
        <taxon>Agromyces</taxon>
    </lineage>
</organism>
<reference evidence="4" key="1">
    <citation type="submission" date="2023-07" db="EMBL/GenBank/DDBJ databases">
        <title>Description of three actinobacteria isolated from air of manufacturing shop in a pharmaceutical factory.</title>
        <authorList>
            <person name="Zhang D.-F."/>
        </authorList>
    </citation>
    <scope>NUCLEOTIDE SEQUENCE [LARGE SCALE GENOMIC DNA]</scope>
    <source>
        <strain evidence="4">CCTCC AB 2011122</strain>
    </source>
</reference>
<dbReference type="EMBL" id="JAVKGS010000004">
    <property type="protein sequence ID" value="MDR5693192.1"/>
    <property type="molecule type" value="Genomic_DNA"/>
</dbReference>
<feature type="transmembrane region" description="Helical" evidence="1">
    <location>
        <begin position="107"/>
        <end position="127"/>
    </location>
</feature>
<feature type="transmembrane region" description="Helical" evidence="1">
    <location>
        <begin position="147"/>
        <end position="171"/>
    </location>
</feature>
<accession>A0ABU1FN54</accession>